<evidence type="ECO:0000256" key="3">
    <source>
        <dbReference type="ARBA" id="ARBA00012528"/>
    </source>
</evidence>
<feature type="domain" description="PAC" evidence="13">
    <location>
        <begin position="568"/>
        <end position="622"/>
    </location>
</feature>
<dbReference type="GO" id="GO:0000160">
    <property type="term" value="P:phosphorelay signal transduction system"/>
    <property type="evidence" value="ECO:0007669"/>
    <property type="project" value="UniProtKB-KW"/>
</dbReference>
<dbReference type="Gene3D" id="3.30.70.270">
    <property type="match status" value="1"/>
</dbReference>
<dbReference type="InterPro" id="IPR000160">
    <property type="entry name" value="GGDEF_dom"/>
</dbReference>
<keyword evidence="7" id="KW-0418">Kinase</keyword>
<evidence type="ECO:0000256" key="5">
    <source>
        <dbReference type="ARBA" id="ARBA00022679"/>
    </source>
</evidence>
<dbReference type="PROSITE" id="PS50112">
    <property type="entry name" value="PAS"/>
    <property type="match status" value="2"/>
</dbReference>
<dbReference type="NCBIfam" id="TIGR00254">
    <property type="entry name" value="GGDEF"/>
    <property type="match status" value="1"/>
</dbReference>
<comment type="catalytic activity">
    <reaction evidence="10">
        <text>2 GTP = 3',3'-c-di-GMP + 2 diphosphate</text>
        <dbReference type="Rhea" id="RHEA:24898"/>
        <dbReference type="ChEBI" id="CHEBI:33019"/>
        <dbReference type="ChEBI" id="CHEBI:37565"/>
        <dbReference type="ChEBI" id="CHEBI:58805"/>
        <dbReference type="EC" id="2.7.7.65"/>
    </reaction>
</comment>
<dbReference type="CDD" id="cd01949">
    <property type="entry name" value="GGDEF"/>
    <property type="match status" value="1"/>
</dbReference>
<dbReference type="InterPro" id="IPR050469">
    <property type="entry name" value="Diguanylate_Cyclase"/>
</dbReference>
<keyword evidence="16" id="KW-1185">Reference proteome</keyword>
<evidence type="ECO:0000256" key="6">
    <source>
        <dbReference type="ARBA" id="ARBA00022741"/>
    </source>
</evidence>
<dbReference type="CDD" id="cd00130">
    <property type="entry name" value="PAS"/>
    <property type="match status" value="1"/>
</dbReference>
<dbReference type="GO" id="GO:0016301">
    <property type="term" value="F:kinase activity"/>
    <property type="evidence" value="ECO:0007669"/>
    <property type="project" value="UniProtKB-KW"/>
</dbReference>
<dbReference type="PANTHER" id="PTHR45138:SF9">
    <property type="entry name" value="DIGUANYLATE CYCLASE DGCM-RELATED"/>
    <property type="match status" value="1"/>
</dbReference>
<dbReference type="PROSITE" id="PS50887">
    <property type="entry name" value="GGDEF"/>
    <property type="match status" value="1"/>
</dbReference>
<evidence type="ECO:0000256" key="9">
    <source>
        <dbReference type="ARBA" id="ARBA00023012"/>
    </source>
</evidence>
<protein>
    <recommendedName>
        <fullName evidence="3">diguanylate cyclase</fullName>
        <ecNumber evidence="3">2.7.7.65</ecNumber>
    </recommendedName>
</protein>
<dbReference type="InterPro" id="IPR000700">
    <property type="entry name" value="PAS-assoc_C"/>
</dbReference>
<organism evidence="15 16">
    <name type="scientific">Marinobacterium iners DSM 11526</name>
    <dbReference type="NCBI Taxonomy" id="1122198"/>
    <lineage>
        <taxon>Bacteria</taxon>
        <taxon>Pseudomonadati</taxon>
        <taxon>Pseudomonadota</taxon>
        <taxon>Gammaproteobacteria</taxon>
        <taxon>Oceanospirillales</taxon>
        <taxon>Oceanospirillaceae</taxon>
        <taxon>Marinobacterium</taxon>
    </lineage>
</organism>
<dbReference type="Gene3D" id="3.30.450.20">
    <property type="entry name" value="PAS domain"/>
    <property type="match status" value="2"/>
</dbReference>
<dbReference type="RefSeq" id="WP_091824100.1">
    <property type="nucleotide sequence ID" value="NZ_FNRJ01000003.1"/>
</dbReference>
<evidence type="ECO:0000256" key="1">
    <source>
        <dbReference type="ARBA" id="ARBA00001946"/>
    </source>
</evidence>
<sequence>MRTISFRALLITSSLLLLLIFFGMTVYSLNERQNLFQQQLDRKADSLQQSFELTLHEQENKMILLASMVAADPVVQELFYHGSRMVVIEGGGKGGEEAARLRQALFDRVAPAWRQMQEQYALRQLHFHLPPAKSYLRVHAPDHFGDDLTSIRPIIVNTNHTGKSQTGFEIGRVYSGIRGVTPVWYTRQDGTLAHVGALEAGASVDSVLSRLAPMLDAELTLLLNRKDVEQTVWDEFRPEPVSACDCYIEATTSDRVIQWMQRSKLSFDELSQQGSVQILNWEDRVYSLARFPLQDYSSQTENSALPPPGIIISWQDITELWHEERRAQQLLILITAGAYMLTQLLLLLLLRRLREMMQQRVNAAAAEAEQAQLQLTSLLSDSPVVTYSLRTPGTSLDYISPNCTHLLGYHPEHIIGDDHWWVEHIHPHDREYVRQTLDWTQWPTKGIRRRYRLQHNNGQWRWIEDRCRASRSVDGVQMLNGVLLDITAQHRAEEALKESERSLRRAQRIGAVGSWEYHFADQSLTWSEETYRIFSVTPEQTPDYALFISRVHPDDRELVDSTWHNAIQGGRYNLEHRVVAGGEVRWVREMADFEHDETGILRATGMVQDITSQKLREQELHRLATSDALTGLANRRYFMERLEQERARAVRFNTHCGLMMIDLDHFKQVNDQFGHATGDRVLKAFADTAAAQMRQIDIIGRIGGEEFAVLLPGTDMEGAKILAERLRLAIAAISFADIHSLHVTTSIGVTVITKADHEVDAPLGRADKAVYTAKHNGRDRIEIAE</sequence>
<comment type="cofactor">
    <cofactor evidence="1">
        <name>Mg(2+)</name>
        <dbReference type="ChEBI" id="CHEBI:18420"/>
    </cofactor>
</comment>
<dbReference type="Pfam" id="PF08447">
    <property type="entry name" value="PAS_3"/>
    <property type="match status" value="2"/>
</dbReference>
<evidence type="ECO:0000256" key="8">
    <source>
        <dbReference type="ARBA" id="ARBA00022840"/>
    </source>
</evidence>
<evidence type="ECO:0000259" key="13">
    <source>
        <dbReference type="PROSITE" id="PS50113"/>
    </source>
</evidence>
<evidence type="ECO:0000256" key="7">
    <source>
        <dbReference type="ARBA" id="ARBA00022777"/>
    </source>
</evidence>
<dbReference type="InterPro" id="IPR035965">
    <property type="entry name" value="PAS-like_dom_sf"/>
</dbReference>
<feature type="coiled-coil region" evidence="11">
    <location>
        <begin position="354"/>
        <end position="381"/>
    </location>
</feature>
<evidence type="ECO:0000256" key="4">
    <source>
        <dbReference type="ARBA" id="ARBA00022553"/>
    </source>
</evidence>
<feature type="domain" description="PAC" evidence="13">
    <location>
        <begin position="447"/>
        <end position="498"/>
    </location>
</feature>
<keyword evidence="4" id="KW-0597">Phosphoprotein</keyword>
<dbReference type="InterPro" id="IPR013655">
    <property type="entry name" value="PAS_fold_3"/>
</dbReference>
<proteinExistence type="predicted"/>
<dbReference type="PANTHER" id="PTHR45138">
    <property type="entry name" value="REGULATORY COMPONENTS OF SENSORY TRANSDUCTION SYSTEM"/>
    <property type="match status" value="1"/>
</dbReference>
<reference evidence="16" key="1">
    <citation type="submission" date="2016-10" db="EMBL/GenBank/DDBJ databases">
        <authorList>
            <person name="Varghese N."/>
            <person name="Submissions S."/>
        </authorList>
    </citation>
    <scope>NUCLEOTIDE SEQUENCE [LARGE SCALE GENOMIC DNA]</scope>
    <source>
        <strain evidence="16">DSM 11526</strain>
    </source>
</reference>
<comment type="subcellular location">
    <subcellularLocation>
        <location evidence="2">Membrane</location>
    </subcellularLocation>
</comment>
<dbReference type="GO" id="GO:1902201">
    <property type="term" value="P:negative regulation of bacterial-type flagellum-dependent cell motility"/>
    <property type="evidence" value="ECO:0007669"/>
    <property type="project" value="TreeGrafter"/>
</dbReference>
<dbReference type="FunFam" id="3.30.70.270:FF:000001">
    <property type="entry name" value="Diguanylate cyclase domain protein"/>
    <property type="match status" value="1"/>
</dbReference>
<dbReference type="EMBL" id="FNRJ01000003">
    <property type="protein sequence ID" value="SEA40945.1"/>
    <property type="molecule type" value="Genomic_DNA"/>
</dbReference>
<dbReference type="GO" id="GO:0052621">
    <property type="term" value="F:diguanylate cyclase activity"/>
    <property type="evidence" value="ECO:0007669"/>
    <property type="project" value="UniProtKB-EC"/>
</dbReference>
<feature type="domain" description="PAS" evidence="12">
    <location>
        <begin position="526"/>
        <end position="570"/>
    </location>
</feature>
<dbReference type="InterPro" id="IPR000014">
    <property type="entry name" value="PAS"/>
</dbReference>
<dbReference type="EC" id="2.7.7.65" evidence="3"/>
<evidence type="ECO:0000256" key="2">
    <source>
        <dbReference type="ARBA" id="ARBA00004370"/>
    </source>
</evidence>
<dbReference type="Gene3D" id="2.10.70.100">
    <property type="match status" value="1"/>
</dbReference>
<keyword evidence="9" id="KW-0902">Two-component regulatory system</keyword>
<dbReference type="InterPro" id="IPR029150">
    <property type="entry name" value="dCache_3"/>
</dbReference>
<dbReference type="Pfam" id="PF00990">
    <property type="entry name" value="GGDEF"/>
    <property type="match status" value="1"/>
</dbReference>
<gene>
    <name evidence="15" type="ORF">SAMN02745729_103104</name>
</gene>
<dbReference type="InterPro" id="IPR043128">
    <property type="entry name" value="Rev_trsase/Diguanyl_cyclase"/>
</dbReference>
<keyword evidence="11" id="KW-0175">Coiled coil</keyword>
<accession>A0A1H4AYG2</accession>
<dbReference type="GO" id="GO:0005886">
    <property type="term" value="C:plasma membrane"/>
    <property type="evidence" value="ECO:0007669"/>
    <property type="project" value="TreeGrafter"/>
</dbReference>
<dbReference type="Pfam" id="PF14827">
    <property type="entry name" value="dCache_3"/>
    <property type="match status" value="1"/>
</dbReference>
<dbReference type="SUPFAM" id="SSF55785">
    <property type="entry name" value="PYP-like sensor domain (PAS domain)"/>
    <property type="match status" value="2"/>
</dbReference>
<dbReference type="NCBIfam" id="TIGR00229">
    <property type="entry name" value="sensory_box"/>
    <property type="match status" value="2"/>
</dbReference>
<dbReference type="SUPFAM" id="SSF55073">
    <property type="entry name" value="Nucleotide cyclase"/>
    <property type="match status" value="1"/>
</dbReference>
<dbReference type="GO" id="GO:0043709">
    <property type="term" value="P:cell adhesion involved in single-species biofilm formation"/>
    <property type="evidence" value="ECO:0007669"/>
    <property type="project" value="TreeGrafter"/>
</dbReference>
<keyword evidence="5" id="KW-0808">Transferase</keyword>
<dbReference type="AlphaFoldDB" id="A0A1H4AYG2"/>
<feature type="domain" description="PAS" evidence="12">
    <location>
        <begin position="371"/>
        <end position="438"/>
    </location>
</feature>
<feature type="domain" description="GGDEF" evidence="14">
    <location>
        <begin position="654"/>
        <end position="785"/>
    </location>
</feature>
<dbReference type="SMART" id="SM00091">
    <property type="entry name" value="PAS"/>
    <property type="match status" value="2"/>
</dbReference>
<keyword evidence="6" id="KW-0547">Nucleotide-binding</keyword>
<dbReference type="SMART" id="SM00267">
    <property type="entry name" value="GGDEF"/>
    <property type="match status" value="1"/>
</dbReference>
<dbReference type="PROSITE" id="PS50113">
    <property type="entry name" value="PAC"/>
    <property type="match status" value="2"/>
</dbReference>
<evidence type="ECO:0000256" key="10">
    <source>
        <dbReference type="ARBA" id="ARBA00034247"/>
    </source>
</evidence>
<dbReference type="SUPFAM" id="SSF103190">
    <property type="entry name" value="Sensory domain-like"/>
    <property type="match status" value="1"/>
</dbReference>
<dbReference type="GO" id="GO:0005524">
    <property type="term" value="F:ATP binding"/>
    <property type="evidence" value="ECO:0007669"/>
    <property type="project" value="UniProtKB-KW"/>
</dbReference>
<evidence type="ECO:0000313" key="15">
    <source>
        <dbReference type="EMBL" id="SEA40945.1"/>
    </source>
</evidence>
<evidence type="ECO:0000313" key="16">
    <source>
        <dbReference type="Proteomes" id="UP000242469"/>
    </source>
</evidence>
<name>A0A1H4AYG2_9GAMM</name>
<keyword evidence="8" id="KW-0067">ATP-binding</keyword>
<evidence type="ECO:0000259" key="14">
    <source>
        <dbReference type="PROSITE" id="PS50887"/>
    </source>
</evidence>
<dbReference type="InterPro" id="IPR029151">
    <property type="entry name" value="Sensor-like_sf"/>
</dbReference>
<dbReference type="Proteomes" id="UP000242469">
    <property type="component" value="Unassembled WGS sequence"/>
</dbReference>
<evidence type="ECO:0000256" key="11">
    <source>
        <dbReference type="SAM" id="Coils"/>
    </source>
</evidence>
<dbReference type="STRING" id="1122198.SAMN02745729_103104"/>
<evidence type="ECO:0000259" key="12">
    <source>
        <dbReference type="PROSITE" id="PS50112"/>
    </source>
</evidence>
<dbReference type="OrthoDB" id="9812260at2"/>
<dbReference type="InterPro" id="IPR029787">
    <property type="entry name" value="Nucleotide_cyclase"/>
</dbReference>